<proteinExistence type="predicted"/>
<feature type="compositionally biased region" description="Polar residues" evidence="1">
    <location>
        <begin position="1293"/>
        <end position="1306"/>
    </location>
</feature>
<evidence type="ECO:0000313" key="4">
    <source>
        <dbReference type="Proteomes" id="UP000732380"/>
    </source>
</evidence>
<feature type="region of interest" description="Disordered" evidence="1">
    <location>
        <begin position="806"/>
        <end position="1071"/>
    </location>
</feature>
<sequence>MAEQSPLEALHEAAPTPIAQISPDIADAKSRVLDGVVTITWPYSSVTKSIAFILAEHDFLLRRRQGQLRVEFFGTSGKAIADAKIGGGDKVRLSLDGSQLAHRDTTTALPAGSLEWQLKYTHRLHASICRDGYPETENLLIDGPENAPDEATEMDSIPQVSSPVRSVHEAEHESNPIATPHTQKSGVRSKRIASSAFEEEEFASPALIKRARVSYGSLFEGDFDSLVNMPERKREQKRRKSRFSMGNATWTYSSRSPSPDADCETKPADSDSPEPAPIMVDEGCQTEHDYASPHVSISAHIHAAEGWNPQYSSPTPIYAEGRGPSYGTPSRTLFGLANSPDRTSGSFAQPIGLSRTAAETNNLFRLGRVDLPAPQAGGAHGDGLRTSGVMEHKRSAAPVPEDGEALNRSAGEGPETSGVPNYMSSAAPTAEIGGTSIYRDDQRMSTDMDYINSATPAPEADGALLDSHGDDLRTPGGMENTNSATTAPEADGALSGSPREGPGTSGVTEHTSSTAPALIATGALTGSFREGPEISGDMGYTSFATPAYETGETLAESYGDGPRTLMEYTRSATTANEAGGVLVGSHREAPETCGDIRHTSSTAPASEAGEALTESHEDDRRAPGAMEYVGSVAIPEAGGAPTRSHGDALQTSGVMKSVTFATTAPKANGASSSSHREGSRATGLTRFMSSAVSAPAPRMGGLTRFMSSAPPTPGPGPGGLMRFMSPAASAPAFNVAGNSNVDVERHLNPEPKENIDPDLRSHEDVHEASGVLYSSSRSEQPWPARHASIYPPIPLYHPTQESIVAIGSSSRSKEQDDGTRHHTKSPFMNDEESTGQVSPSNNDIAPVADLEAERTQEQHSSDSSSSDDDGGDLNGEDYDLRNYADTLADDDGDDEDDEDEDDEDEDEEESNSDSEDSETGDQSIGFEEQVNRYGQLTRKTADENGGEAHSGEEPHRHMPTRPETMNHQGYAGPGYREAVHAETEYNDEEDRILSQEAVDWNDEDEEEDSDEEEEEGDEEDEEEEEEEEEEAPSAQATRTGSPRETVFISLLTDSEEEDEGDEQVENYAATWPRRQEEAVASYQPVQTFPFTHHGATWQLAADQQMEDEDRDVKEEPDSAADSLQQAQEASQWQPPQNLLSISNGVSQQEAVEKATEAGTVADVEGAEENSFGEGNVNREDESGVVPATGCEADQVVEAKTPQGTAAIAVQMVEETVTVEGQWGSSHMSEEVAYEAMDIEAPEKPTAEDGQQHISSQQAEVEEDSEDITMESQPDASETIIVRNAQEEDEEKTQGSVLTFSQLSQDDTMGRDPEDLTATGPQNVEESTRGKANGTEGDVMSVDEEAARTADEAATAAITSEDEVMEDDVPGEAEADDDDASTLPDAPDSSNVSHAGALDQSAIVASDEMDTYQTPQTQPDVDMTDPMPADSMPTDQSEQEVEQQTEESASEYEYKSETESESDSDAKLSRPFDDPADAAAAEDQILAEMRAYATPDAGGQVDEEAQMEVSSSQGEELVPENSCSQGEEPVPEDSSSQGEEPVLEDSSSQDEEPVLEDSSYQDEEPVSEDSSFQGEEPVPEVASSQGGKPVSEDSASQDEQPVPEVSSFQGEQPVREDSASQGEEPVPEDSSYQDEEPVPEDSSYQDEEPVSEDSSFQGEEPVPEVSFSQGGKPVREDSASQDEQPVPEVSSFQGEQPVPEDSASQGERPVQKEVDVHITVTSRYRSFPRQKTGLYEPTTSRIVDPSIALAQAESQRADDGPVSSGDAEGETGGEMRGSATAPRGEVTGIEAEMGRPGSVGHARLDQGDTERRTRAETGRPASLRVKVGEKGRKPGPSTSEKGHDKGSSRKEQVQQSQGKQTPECVVHVTRSSKAERPDPSLLLASASAKPLPKPEDERSSTSIRVTRSMTEERTSPPAEIRKSQGGRQRQALTPARAADRLVPVNNESNESPSTIKRQLGADLRTKLPDFIPLRSLRASLHKIADIFAVATSTTPPPSRPKHGPRDYMLELTLTDPSIAPTGITIGHIFRPHQASLPLVHAGDVLLLRRVQVVSMKGRGWGIRATDASAWAVFEKDDPEMLPQIRGPPVEVAADEVAFAAGLRKWWDSLDGVAGGKLEKATQRILQARV</sequence>
<feature type="compositionally biased region" description="Acidic residues" evidence="1">
    <location>
        <begin position="887"/>
        <end position="919"/>
    </location>
</feature>
<feature type="compositionally biased region" description="Basic and acidic residues" evidence="1">
    <location>
        <begin position="811"/>
        <end position="820"/>
    </location>
</feature>
<dbReference type="GO" id="GO:0000723">
    <property type="term" value="P:telomere maintenance"/>
    <property type="evidence" value="ECO:0007669"/>
    <property type="project" value="InterPro"/>
</dbReference>
<dbReference type="EMBL" id="SRQM01000137">
    <property type="protein sequence ID" value="KAG6117477.1"/>
    <property type="molecule type" value="Genomic_DNA"/>
</dbReference>
<dbReference type="Pfam" id="PF02765">
    <property type="entry name" value="POT1"/>
    <property type="match status" value="1"/>
</dbReference>
<feature type="compositionally biased region" description="Polar residues" evidence="1">
    <location>
        <begin position="834"/>
        <end position="843"/>
    </location>
</feature>
<feature type="compositionally biased region" description="Basic and acidic residues" evidence="1">
    <location>
        <begin position="851"/>
        <end position="860"/>
    </location>
</feature>
<feature type="compositionally biased region" description="Polar residues" evidence="1">
    <location>
        <begin position="1121"/>
        <end position="1149"/>
    </location>
</feature>
<dbReference type="CDD" id="cd04497">
    <property type="entry name" value="hPOT1_OB1_like"/>
    <property type="match status" value="1"/>
</dbReference>
<reference evidence="3 4" key="1">
    <citation type="journal article" date="2020" name="bioRxiv">
        <title>Whole genome comparisons of ergot fungi reveals the divergence and evolution of species within the genus Claviceps are the result of varying mechanisms driving genome evolution and host range expansion.</title>
        <authorList>
            <person name="Wyka S.A."/>
            <person name="Mondo S.J."/>
            <person name="Liu M."/>
            <person name="Dettman J."/>
            <person name="Nalam V."/>
            <person name="Broders K.D."/>
        </authorList>
    </citation>
    <scope>NUCLEOTIDE SEQUENCE [LARGE SCALE GENOMIC DNA]</scope>
    <source>
        <strain evidence="3 4">LM576</strain>
    </source>
</reference>
<evidence type="ECO:0000259" key="2">
    <source>
        <dbReference type="SMART" id="SM00976"/>
    </source>
</evidence>
<organism evidence="3 4">
    <name type="scientific">Claviceps humidiphila</name>
    <dbReference type="NCBI Taxonomy" id="1294629"/>
    <lineage>
        <taxon>Eukaryota</taxon>
        <taxon>Fungi</taxon>
        <taxon>Dikarya</taxon>
        <taxon>Ascomycota</taxon>
        <taxon>Pezizomycotina</taxon>
        <taxon>Sordariomycetes</taxon>
        <taxon>Hypocreomycetidae</taxon>
        <taxon>Hypocreales</taxon>
        <taxon>Clavicipitaceae</taxon>
        <taxon>Claviceps</taxon>
    </lineage>
</organism>
<feature type="region of interest" description="Disordered" evidence="1">
    <location>
        <begin position="594"/>
        <end position="621"/>
    </location>
</feature>
<feature type="compositionally biased region" description="Basic and acidic residues" evidence="1">
    <location>
        <begin position="1839"/>
        <end position="1851"/>
    </location>
</feature>
<dbReference type="InterPro" id="IPR011564">
    <property type="entry name" value="Telomer_end-bd_POT1/Cdc13"/>
</dbReference>
<feature type="compositionally biased region" description="Polar residues" evidence="1">
    <location>
        <begin position="505"/>
        <end position="515"/>
    </location>
</feature>
<feature type="domain" description="Telomeric single stranded DNA binding POT1/Cdc13" evidence="2">
    <location>
        <begin position="1969"/>
        <end position="2106"/>
    </location>
</feature>
<feature type="compositionally biased region" description="Polar residues" evidence="1">
    <location>
        <begin position="418"/>
        <end position="427"/>
    </location>
</feature>
<feature type="compositionally biased region" description="Acidic residues" evidence="1">
    <location>
        <begin position="1436"/>
        <end position="1449"/>
    </location>
</feature>
<feature type="compositionally biased region" description="Acidic residues" evidence="1">
    <location>
        <begin position="1624"/>
        <end position="1650"/>
    </location>
</feature>
<accession>A0A9P7TVE6</accession>
<dbReference type="InterPro" id="IPR012340">
    <property type="entry name" value="NA-bd_OB-fold"/>
</dbReference>
<feature type="compositionally biased region" description="Acidic residues" evidence="1">
    <location>
        <begin position="1359"/>
        <end position="1379"/>
    </location>
</feature>
<feature type="region of interest" description="Disordered" evidence="1">
    <location>
        <begin position="1728"/>
        <end position="1952"/>
    </location>
</feature>
<feature type="compositionally biased region" description="Basic and acidic residues" evidence="1">
    <location>
        <begin position="1801"/>
        <end position="1816"/>
    </location>
</feature>
<dbReference type="Gene3D" id="2.40.50.140">
    <property type="entry name" value="Nucleic acid-binding proteins"/>
    <property type="match status" value="1"/>
</dbReference>
<keyword evidence="4" id="KW-1185">Reference proteome</keyword>
<feature type="compositionally biased region" description="Basic and acidic residues" evidence="1">
    <location>
        <begin position="1451"/>
        <end position="1472"/>
    </location>
</feature>
<feature type="compositionally biased region" description="Acidic residues" evidence="1">
    <location>
        <begin position="1259"/>
        <end position="1268"/>
    </location>
</feature>
<feature type="compositionally biased region" description="Acidic residues" evidence="1">
    <location>
        <begin position="1540"/>
        <end position="1566"/>
    </location>
</feature>
<feature type="compositionally biased region" description="Acidic residues" evidence="1">
    <location>
        <begin position="865"/>
        <end position="877"/>
    </location>
</feature>
<dbReference type="Proteomes" id="UP000732380">
    <property type="component" value="Unassembled WGS sequence"/>
</dbReference>
<comment type="caution">
    <text evidence="3">The sequence shown here is derived from an EMBL/GenBank/DDBJ whole genome shotgun (WGS) entry which is preliminary data.</text>
</comment>
<feature type="region of interest" description="Disordered" evidence="1">
    <location>
        <begin position="1240"/>
        <end position="1715"/>
    </location>
</feature>
<feature type="compositionally biased region" description="Basic and acidic residues" evidence="1">
    <location>
        <begin position="1908"/>
        <end position="1921"/>
    </location>
</feature>
<dbReference type="SMART" id="SM00976">
    <property type="entry name" value="Telo_bind"/>
    <property type="match status" value="1"/>
</dbReference>
<feature type="compositionally biased region" description="Polar residues" evidence="1">
    <location>
        <begin position="176"/>
        <end position="186"/>
    </location>
</feature>
<feature type="region of interest" description="Disordered" evidence="1">
    <location>
        <begin position="698"/>
        <end position="717"/>
    </location>
</feature>
<feature type="compositionally biased region" description="Acidic residues" evidence="1">
    <location>
        <begin position="1053"/>
        <end position="1064"/>
    </location>
</feature>
<feature type="compositionally biased region" description="Polar residues" evidence="1">
    <location>
        <begin position="244"/>
        <end position="257"/>
    </location>
</feature>
<dbReference type="GO" id="GO:0000781">
    <property type="term" value="C:chromosome, telomeric region"/>
    <property type="evidence" value="ECO:0007669"/>
    <property type="project" value="InterPro"/>
</dbReference>
<feature type="compositionally biased region" description="Basic and acidic residues" evidence="1">
    <location>
        <begin position="1240"/>
        <end position="1250"/>
    </location>
</feature>
<gene>
    <name evidence="3" type="ORF">E4U13_001038</name>
</gene>
<feature type="region of interest" description="Disordered" evidence="1">
    <location>
        <begin position="166"/>
        <end position="192"/>
    </location>
</feature>
<feature type="region of interest" description="Disordered" evidence="1">
    <location>
        <begin position="230"/>
        <end position="277"/>
    </location>
</feature>
<feature type="compositionally biased region" description="Acidic residues" evidence="1">
    <location>
        <begin position="999"/>
        <end position="1031"/>
    </location>
</feature>
<feature type="region of interest" description="Disordered" evidence="1">
    <location>
        <begin position="456"/>
        <end position="515"/>
    </location>
</feature>
<feature type="region of interest" description="Disordered" evidence="1">
    <location>
        <begin position="393"/>
        <end position="427"/>
    </location>
</feature>
<feature type="compositionally biased region" description="Low complexity" evidence="1">
    <location>
        <begin position="1878"/>
        <end position="1889"/>
    </location>
</feature>
<feature type="region of interest" description="Disordered" evidence="1">
    <location>
        <begin position="1096"/>
        <end position="1184"/>
    </location>
</feature>
<evidence type="ECO:0000313" key="3">
    <source>
        <dbReference type="EMBL" id="KAG6117477.1"/>
    </source>
</evidence>
<evidence type="ECO:0000256" key="1">
    <source>
        <dbReference type="SAM" id="MobiDB-lite"/>
    </source>
</evidence>
<protein>
    <recommendedName>
        <fullName evidence="2">Telomeric single stranded DNA binding POT1/Cdc13 domain-containing protein</fullName>
    </recommendedName>
</protein>
<dbReference type="SUPFAM" id="SSF50249">
    <property type="entry name" value="Nucleic acid-binding proteins"/>
    <property type="match status" value="1"/>
</dbReference>
<name>A0A9P7TVE6_9HYPO</name>
<dbReference type="GO" id="GO:0003677">
    <property type="term" value="F:DNA binding"/>
    <property type="evidence" value="ECO:0007669"/>
    <property type="project" value="InterPro"/>
</dbReference>